<evidence type="ECO:0000256" key="6">
    <source>
        <dbReference type="SAM" id="Phobius"/>
    </source>
</evidence>
<organism evidence="8 9">
    <name type="scientific">Paraburkholderia denitrificans</name>
    <dbReference type="NCBI Taxonomy" id="694025"/>
    <lineage>
        <taxon>Bacteria</taxon>
        <taxon>Pseudomonadati</taxon>
        <taxon>Pseudomonadota</taxon>
        <taxon>Betaproteobacteria</taxon>
        <taxon>Burkholderiales</taxon>
        <taxon>Burkholderiaceae</taxon>
        <taxon>Paraburkholderia</taxon>
    </lineage>
</organism>
<evidence type="ECO:0000256" key="2">
    <source>
        <dbReference type="ARBA" id="ARBA00009399"/>
    </source>
</evidence>
<evidence type="ECO:0000256" key="3">
    <source>
        <dbReference type="ARBA" id="ARBA00022692"/>
    </source>
</evidence>
<dbReference type="Pfam" id="PF04138">
    <property type="entry name" value="GtrA_DPMS_TM"/>
    <property type="match status" value="1"/>
</dbReference>
<dbReference type="PANTHER" id="PTHR38459:SF1">
    <property type="entry name" value="PROPHAGE BACTOPRENOL-LINKED GLUCOSE TRANSLOCASE HOMOLOG"/>
    <property type="match status" value="1"/>
</dbReference>
<evidence type="ECO:0000313" key="8">
    <source>
        <dbReference type="EMBL" id="MFC5429288.1"/>
    </source>
</evidence>
<keyword evidence="3 6" id="KW-0812">Transmembrane</keyword>
<evidence type="ECO:0000256" key="1">
    <source>
        <dbReference type="ARBA" id="ARBA00004141"/>
    </source>
</evidence>
<dbReference type="EMBL" id="JBHSMP010000013">
    <property type="protein sequence ID" value="MFC5429288.1"/>
    <property type="molecule type" value="Genomic_DNA"/>
</dbReference>
<dbReference type="Proteomes" id="UP001596103">
    <property type="component" value="Unassembled WGS sequence"/>
</dbReference>
<evidence type="ECO:0000256" key="5">
    <source>
        <dbReference type="ARBA" id="ARBA00023136"/>
    </source>
</evidence>
<feature type="transmembrane region" description="Helical" evidence="6">
    <location>
        <begin position="71"/>
        <end position="91"/>
    </location>
</feature>
<proteinExistence type="inferred from homology"/>
<sequence>MLRFAGYACVGAMGTIAQYLVLAALVSTHVLGAVAASCIGAVVGAIVNYYLNYRFTFRSTSPHRKTAPRFFTVAAASIGLNGALMFALTHWAHLSWLLAQCVTTACVMVLTYTASSVWTFRAQQA</sequence>
<evidence type="ECO:0000256" key="4">
    <source>
        <dbReference type="ARBA" id="ARBA00022989"/>
    </source>
</evidence>
<dbReference type="InterPro" id="IPR051401">
    <property type="entry name" value="GtrA_CellWall_Glycosyl"/>
</dbReference>
<keyword evidence="4 6" id="KW-1133">Transmembrane helix</keyword>
<evidence type="ECO:0000313" key="9">
    <source>
        <dbReference type="Proteomes" id="UP001596103"/>
    </source>
</evidence>
<feature type="transmembrane region" description="Helical" evidence="6">
    <location>
        <begin position="7"/>
        <end position="26"/>
    </location>
</feature>
<feature type="transmembrane region" description="Helical" evidence="6">
    <location>
        <begin position="97"/>
        <end position="120"/>
    </location>
</feature>
<dbReference type="PANTHER" id="PTHR38459">
    <property type="entry name" value="PROPHAGE BACTOPRENOL-LINKED GLUCOSE TRANSLOCASE HOMOLOG"/>
    <property type="match status" value="1"/>
</dbReference>
<accession>A0ABW0J8C6</accession>
<feature type="domain" description="GtrA/DPMS transmembrane" evidence="7">
    <location>
        <begin position="7"/>
        <end position="120"/>
    </location>
</feature>
<name>A0ABW0J8C6_9BURK</name>
<dbReference type="RefSeq" id="WP_377711363.1">
    <property type="nucleotide sequence ID" value="NZ_JBHSMP010000013.1"/>
</dbReference>
<evidence type="ECO:0000259" key="7">
    <source>
        <dbReference type="Pfam" id="PF04138"/>
    </source>
</evidence>
<dbReference type="InterPro" id="IPR007267">
    <property type="entry name" value="GtrA_DPMS_TM"/>
</dbReference>
<comment type="subcellular location">
    <subcellularLocation>
        <location evidence="1">Membrane</location>
        <topology evidence="1">Multi-pass membrane protein</topology>
    </subcellularLocation>
</comment>
<keyword evidence="9" id="KW-1185">Reference proteome</keyword>
<feature type="transmembrane region" description="Helical" evidence="6">
    <location>
        <begin position="32"/>
        <end position="51"/>
    </location>
</feature>
<reference evidence="9" key="1">
    <citation type="journal article" date="2019" name="Int. J. Syst. Evol. Microbiol.">
        <title>The Global Catalogue of Microorganisms (GCM) 10K type strain sequencing project: providing services to taxonomists for standard genome sequencing and annotation.</title>
        <authorList>
            <consortium name="The Broad Institute Genomics Platform"/>
            <consortium name="The Broad Institute Genome Sequencing Center for Infectious Disease"/>
            <person name="Wu L."/>
            <person name="Ma J."/>
        </authorList>
    </citation>
    <scope>NUCLEOTIDE SEQUENCE [LARGE SCALE GENOMIC DNA]</scope>
    <source>
        <strain evidence="9">CCUG 56042</strain>
    </source>
</reference>
<gene>
    <name evidence="8" type="ORF">ACFPTO_10815</name>
</gene>
<comment type="similarity">
    <text evidence="2">Belongs to the GtrA family.</text>
</comment>
<keyword evidence="5 6" id="KW-0472">Membrane</keyword>
<protein>
    <submittedName>
        <fullName evidence="8">GtrA family protein</fullName>
    </submittedName>
</protein>
<comment type="caution">
    <text evidence="8">The sequence shown here is derived from an EMBL/GenBank/DDBJ whole genome shotgun (WGS) entry which is preliminary data.</text>
</comment>